<organism evidence="13 14">
    <name type="scientific">Aplysia californica</name>
    <name type="common">California sea hare</name>
    <dbReference type="NCBI Taxonomy" id="6500"/>
    <lineage>
        <taxon>Eukaryota</taxon>
        <taxon>Metazoa</taxon>
        <taxon>Spiralia</taxon>
        <taxon>Lophotrochozoa</taxon>
        <taxon>Mollusca</taxon>
        <taxon>Gastropoda</taxon>
        <taxon>Heterobranchia</taxon>
        <taxon>Euthyneura</taxon>
        <taxon>Tectipleura</taxon>
        <taxon>Aplysiida</taxon>
        <taxon>Aplysioidea</taxon>
        <taxon>Aplysiidae</taxon>
        <taxon>Aplysia</taxon>
    </lineage>
</organism>
<evidence type="ECO:0000256" key="7">
    <source>
        <dbReference type="ARBA" id="ARBA00023053"/>
    </source>
</evidence>
<evidence type="ECO:0000256" key="12">
    <source>
        <dbReference type="SAM" id="Phobius"/>
    </source>
</evidence>
<proteinExistence type="inferred from homology"/>
<dbReference type="RefSeq" id="XP_012940066.1">
    <property type="nucleotide sequence ID" value="XM_013084612.2"/>
</dbReference>
<dbReference type="PROSITE" id="PS50283">
    <property type="entry name" value="NA_SOLUT_SYMP_3"/>
    <property type="match status" value="1"/>
</dbReference>
<evidence type="ECO:0000313" key="13">
    <source>
        <dbReference type="Proteomes" id="UP000694888"/>
    </source>
</evidence>
<keyword evidence="13" id="KW-1185">Reference proteome</keyword>
<evidence type="ECO:0000256" key="2">
    <source>
        <dbReference type="ARBA" id="ARBA00006434"/>
    </source>
</evidence>
<protein>
    <submittedName>
        <fullName evidence="14">Sodium-coupled monocarboxylate transporter 1</fullName>
    </submittedName>
</protein>
<dbReference type="InterPro" id="IPR038377">
    <property type="entry name" value="Na/Glc_symporter_sf"/>
</dbReference>
<keyword evidence="5 12" id="KW-0812">Transmembrane</keyword>
<dbReference type="InterPro" id="IPR051163">
    <property type="entry name" value="Sodium:Solute_Symporter_SSF"/>
</dbReference>
<evidence type="ECO:0000256" key="11">
    <source>
        <dbReference type="RuleBase" id="RU362091"/>
    </source>
</evidence>
<keyword evidence="10" id="KW-0739">Sodium transport</keyword>
<gene>
    <name evidence="14" type="primary">LOC101860346</name>
</gene>
<dbReference type="GeneID" id="101860346"/>
<dbReference type="Pfam" id="PF00474">
    <property type="entry name" value="SSF"/>
    <property type="match status" value="1"/>
</dbReference>
<evidence type="ECO:0000256" key="8">
    <source>
        <dbReference type="ARBA" id="ARBA00023065"/>
    </source>
</evidence>
<comment type="subcellular location">
    <subcellularLocation>
        <location evidence="1">Cell membrane</location>
        <topology evidence="1">Multi-pass membrane protein</topology>
    </subcellularLocation>
</comment>
<evidence type="ECO:0000256" key="9">
    <source>
        <dbReference type="ARBA" id="ARBA00023136"/>
    </source>
</evidence>
<sequence>MVQVRNDFTAWDYVVFAAMLGVSMSIGVFFAFRQRRQESQGDYLMASRSLGIIPVSISILVSFMSAILILGTPAEMYRQGAEYIVSLLGTVLGIFIAVFLFVPLLYPLKMTSAFEYLERRFNSKLTRLIGTFIMIITQILYMGIASFAPATALEAVTGFPVWATIITIGVV</sequence>
<evidence type="ECO:0000256" key="4">
    <source>
        <dbReference type="ARBA" id="ARBA00022475"/>
    </source>
</evidence>
<comment type="similarity">
    <text evidence="2 11">Belongs to the sodium:solute symporter (SSF) (TC 2.A.21) family.</text>
</comment>
<evidence type="ECO:0000313" key="14">
    <source>
        <dbReference type="RefSeq" id="XP_012940066.1"/>
    </source>
</evidence>
<reference evidence="14" key="1">
    <citation type="submission" date="2025-08" db="UniProtKB">
        <authorList>
            <consortium name="RefSeq"/>
        </authorList>
    </citation>
    <scope>IDENTIFICATION</scope>
</reference>
<feature type="transmembrane region" description="Helical" evidence="12">
    <location>
        <begin position="83"/>
        <end position="105"/>
    </location>
</feature>
<evidence type="ECO:0000256" key="1">
    <source>
        <dbReference type="ARBA" id="ARBA00004651"/>
    </source>
</evidence>
<feature type="transmembrane region" description="Helical" evidence="12">
    <location>
        <begin position="125"/>
        <end position="144"/>
    </location>
</feature>
<keyword evidence="3" id="KW-0813">Transport</keyword>
<dbReference type="Proteomes" id="UP000694888">
    <property type="component" value="Unplaced"/>
</dbReference>
<feature type="transmembrane region" description="Helical" evidence="12">
    <location>
        <begin position="52"/>
        <end position="71"/>
    </location>
</feature>
<accession>A0ABM1A3G8</accession>
<keyword evidence="7" id="KW-0915">Sodium</keyword>
<dbReference type="PANTHER" id="PTHR42985">
    <property type="entry name" value="SODIUM-COUPLED MONOCARBOXYLATE TRANSPORTER"/>
    <property type="match status" value="1"/>
</dbReference>
<dbReference type="InterPro" id="IPR001734">
    <property type="entry name" value="Na/solute_symporter"/>
</dbReference>
<evidence type="ECO:0000256" key="10">
    <source>
        <dbReference type="ARBA" id="ARBA00023201"/>
    </source>
</evidence>
<keyword evidence="8" id="KW-0406">Ion transport</keyword>
<evidence type="ECO:0000256" key="5">
    <source>
        <dbReference type="ARBA" id="ARBA00022692"/>
    </source>
</evidence>
<feature type="transmembrane region" description="Helical" evidence="12">
    <location>
        <begin position="13"/>
        <end position="32"/>
    </location>
</feature>
<name>A0ABM1A3G8_APLCA</name>
<dbReference type="Gene3D" id="1.20.1730.10">
    <property type="entry name" value="Sodium/glucose cotransporter"/>
    <property type="match status" value="1"/>
</dbReference>
<keyword evidence="4" id="KW-1003">Cell membrane</keyword>
<evidence type="ECO:0000256" key="6">
    <source>
        <dbReference type="ARBA" id="ARBA00022989"/>
    </source>
</evidence>
<feature type="non-terminal residue" evidence="14">
    <location>
        <position position="171"/>
    </location>
</feature>
<evidence type="ECO:0000256" key="3">
    <source>
        <dbReference type="ARBA" id="ARBA00022448"/>
    </source>
</evidence>
<dbReference type="PANTHER" id="PTHR42985:SF40">
    <property type="entry name" value="LD47995P-RELATED"/>
    <property type="match status" value="1"/>
</dbReference>
<keyword evidence="6 12" id="KW-1133">Transmembrane helix</keyword>
<keyword evidence="9 12" id="KW-0472">Membrane</keyword>